<accession>A0A1X6N0U4</accession>
<protein>
    <submittedName>
        <fullName evidence="2">Uncharacterized protein</fullName>
    </submittedName>
</protein>
<feature type="transmembrane region" description="Helical" evidence="1">
    <location>
        <begin position="12"/>
        <end position="34"/>
    </location>
</feature>
<evidence type="ECO:0000313" key="3">
    <source>
        <dbReference type="Proteomes" id="UP000194127"/>
    </source>
</evidence>
<dbReference type="AlphaFoldDB" id="A0A1X6N0U4"/>
<dbReference type="OrthoDB" id="10276144at2759"/>
<keyword evidence="1" id="KW-0812">Transmembrane</keyword>
<organism evidence="2 3">
    <name type="scientific">Postia placenta MAD-698-R-SB12</name>
    <dbReference type="NCBI Taxonomy" id="670580"/>
    <lineage>
        <taxon>Eukaryota</taxon>
        <taxon>Fungi</taxon>
        <taxon>Dikarya</taxon>
        <taxon>Basidiomycota</taxon>
        <taxon>Agaricomycotina</taxon>
        <taxon>Agaricomycetes</taxon>
        <taxon>Polyporales</taxon>
        <taxon>Adustoporiaceae</taxon>
        <taxon>Rhodonia</taxon>
    </lineage>
</organism>
<dbReference type="GeneID" id="36324013"/>
<evidence type="ECO:0000313" key="2">
    <source>
        <dbReference type="EMBL" id="OSX62100.1"/>
    </source>
</evidence>
<keyword evidence="1" id="KW-1133">Transmembrane helix</keyword>
<dbReference type="STRING" id="670580.A0A1X6N0U4"/>
<keyword evidence="1" id="KW-0472">Membrane</keyword>
<gene>
    <name evidence="2" type="ORF">POSPLADRAFT_1046545</name>
</gene>
<reference evidence="2 3" key="1">
    <citation type="submission" date="2017-04" db="EMBL/GenBank/DDBJ databases">
        <title>Genome Sequence of the Model Brown-Rot Fungus Postia placenta SB12.</title>
        <authorList>
            <consortium name="DOE Joint Genome Institute"/>
            <person name="Gaskell J."/>
            <person name="Kersten P."/>
            <person name="Larrondo L.F."/>
            <person name="Canessa P."/>
            <person name="Martinez D."/>
            <person name="Hibbett D."/>
            <person name="Schmoll M."/>
            <person name="Kubicek C.P."/>
            <person name="Martinez A.T."/>
            <person name="Yadav J."/>
            <person name="Master E."/>
            <person name="Magnuson J.K."/>
            <person name="James T."/>
            <person name="Yaver D."/>
            <person name="Berka R."/>
            <person name="Labutti K."/>
            <person name="Lipzen A."/>
            <person name="Aerts A."/>
            <person name="Barry K."/>
            <person name="Henrissat B."/>
            <person name="Blanchette R."/>
            <person name="Grigoriev I."/>
            <person name="Cullen D."/>
        </authorList>
    </citation>
    <scope>NUCLEOTIDE SEQUENCE [LARGE SCALE GENOMIC DNA]</scope>
    <source>
        <strain evidence="2 3">MAD-698-R-SB12</strain>
    </source>
</reference>
<dbReference type="Proteomes" id="UP000194127">
    <property type="component" value="Unassembled WGS sequence"/>
</dbReference>
<evidence type="ECO:0000256" key="1">
    <source>
        <dbReference type="SAM" id="Phobius"/>
    </source>
</evidence>
<dbReference type="EMBL" id="KZ110597">
    <property type="protein sequence ID" value="OSX62100.1"/>
    <property type="molecule type" value="Genomic_DNA"/>
</dbReference>
<dbReference type="RefSeq" id="XP_024338894.1">
    <property type="nucleotide sequence ID" value="XM_024479063.1"/>
</dbReference>
<sequence>MPALAEDLSGSLLSTFHIAIFLYGTATSQIYNYWQNFPYDSKLHRWTVGVATVTTEVMLAGIVQRHVKSQQQIQTEIHPDYGSFYIRRVWISGCRPACSYRFKFDIISQFRQNTSPVITVSCGLSSAAAIDLLLAITLVYYRLKMPRRAHENLHVVEALQYYLVNTGLITIPSGPQHIAYIYLLAVYTHGAYSGIRWSDPSSSKIMSERAEIQATVKEARYIELARRITRVELYHQDDKLTGEDMSIDAIPATIPAVSSAKDRLSTSSYVICWSYMTLPGLCSTDDASSL</sequence>
<name>A0A1X6N0U4_9APHY</name>
<proteinExistence type="predicted"/>
<keyword evidence="3" id="KW-1185">Reference proteome</keyword>
<feature type="transmembrane region" description="Helical" evidence="1">
    <location>
        <begin position="117"/>
        <end position="141"/>
    </location>
</feature>
<feature type="transmembrane region" description="Helical" evidence="1">
    <location>
        <begin position="46"/>
        <end position="63"/>
    </location>
</feature>